<gene>
    <name evidence="1" type="ORF">AVEN_148503_1</name>
</gene>
<keyword evidence="2" id="KW-1185">Reference proteome</keyword>
<accession>A0A4Y2AW88</accession>
<sequence>MMVEAWVNEMNTKGNSCDLFYEPQNAIDENFRELQSNDFVLIVMNEAQQELLKKFGNDCICIDRAHGMNNYDFEHITLLVIADIRQGFPCAFLISTRSDEIILKLFSGCIAKKTPGKIAPRVFISDMAEAFFNAWIKTHSEPELRLFCSWHVGRAWRKNV</sequence>
<evidence type="ECO:0000313" key="1">
    <source>
        <dbReference type="EMBL" id="GBL84331.1"/>
    </source>
</evidence>
<dbReference type="Proteomes" id="UP000499080">
    <property type="component" value="Unassembled WGS sequence"/>
</dbReference>
<comment type="caution">
    <text evidence="1">The sequence shown here is derived from an EMBL/GenBank/DDBJ whole genome shotgun (WGS) entry which is preliminary data.</text>
</comment>
<protein>
    <submittedName>
        <fullName evidence="1">Uncharacterized protein</fullName>
    </submittedName>
</protein>
<dbReference type="AlphaFoldDB" id="A0A4Y2AW88"/>
<dbReference type="EMBL" id="BGPR01233519">
    <property type="protein sequence ID" value="GBL84331.1"/>
    <property type="molecule type" value="Genomic_DNA"/>
</dbReference>
<evidence type="ECO:0000313" key="2">
    <source>
        <dbReference type="Proteomes" id="UP000499080"/>
    </source>
</evidence>
<reference evidence="1 2" key="1">
    <citation type="journal article" date="2019" name="Sci. Rep.">
        <title>Orb-weaving spider Araneus ventricosus genome elucidates the spidroin gene catalogue.</title>
        <authorList>
            <person name="Kono N."/>
            <person name="Nakamura H."/>
            <person name="Ohtoshi R."/>
            <person name="Moran D.A.P."/>
            <person name="Shinohara A."/>
            <person name="Yoshida Y."/>
            <person name="Fujiwara M."/>
            <person name="Mori M."/>
            <person name="Tomita M."/>
            <person name="Arakawa K."/>
        </authorList>
    </citation>
    <scope>NUCLEOTIDE SEQUENCE [LARGE SCALE GENOMIC DNA]</scope>
</reference>
<proteinExistence type="predicted"/>
<name>A0A4Y2AW88_ARAVE</name>
<organism evidence="1 2">
    <name type="scientific">Araneus ventricosus</name>
    <name type="common">Orbweaver spider</name>
    <name type="synonym">Epeira ventricosa</name>
    <dbReference type="NCBI Taxonomy" id="182803"/>
    <lineage>
        <taxon>Eukaryota</taxon>
        <taxon>Metazoa</taxon>
        <taxon>Ecdysozoa</taxon>
        <taxon>Arthropoda</taxon>
        <taxon>Chelicerata</taxon>
        <taxon>Arachnida</taxon>
        <taxon>Araneae</taxon>
        <taxon>Araneomorphae</taxon>
        <taxon>Entelegynae</taxon>
        <taxon>Araneoidea</taxon>
        <taxon>Araneidae</taxon>
        <taxon>Araneus</taxon>
    </lineage>
</organism>
<dbReference type="OrthoDB" id="6429324at2759"/>